<dbReference type="Pfam" id="PF00313">
    <property type="entry name" value="CSD"/>
    <property type="match status" value="1"/>
</dbReference>
<evidence type="ECO:0000256" key="6">
    <source>
        <dbReference type="RuleBase" id="RU000408"/>
    </source>
</evidence>
<reference evidence="8" key="1">
    <citation type="submission" date="2023-07" db="EMBL/GenBank/DDBJ databases">
        <title>Genomic Encyclopedia of Type Strains, Phase IV (KMG-IV): sequencing the most valuable type-strain genomes for metagenomic binning, comparative biology and taxonomic classification.</title>
        <authorList>
            <person name="Goeker M."/>
        </authorList>
    </citation>
    <scope>NUCLEOTIDE SEQUENCE</scope>
    <source>
        <strain evidence="8">DSM 23947</strain>
    </source>
</reference>
<evidence type="ECO:0000256" key="2">
    <source>
        <dbReference type="ARBA" id="ARBA00022490"/>
    </source>
</evidence>
<evidence type="ECO:0000313" key="8">
    <source>
        <dbReference type="EMBL" id="MDQ0216729.1"/>
    </source>
</evidence>
<feature type="domain" description="CSD" evidence="7">
    <location>
        <begin position="1"/>
        <end position="65"/>
    </location>
</feature>
<dbReference type="GO" id="GO:0051252">
    <property type="term" value="P:regulation of RNA metabolic process"/>
    <property type="evidence" value="ECO:0007669"/>
    <property type="project" value="UniProtKB-ARBA"/>
</dbReference>
<dbReference type="InterPro" id="IPR012340">
    <property type="entry name" value="NA-bd_OB-fold"/>
</dbReference>
<dbReference type="Proteomes" id="UP001237207">
    <property type="component" value="Unassembled WGS sequence"/>
</dbReference>
<dbReference type="PIRSF" id="PIRSF002599">
    <property type="entry name" value="Cold_shock_A"/>
    <property type="match status" value="1"/>
</dbReference>
<dbReference type="PROSITE" id="PS51857">
    <property type="entry name" value="CSD_2"/>
    <property type="match status" value="1"/>
</dbReference>
<dbReference type="SUPFAM" id="SSF50249">
    <property type="entry name" value="Nucleic acid-binding proteins"/>
    <property type="match status" value="1"/>
</dbReference>
<dbReference type="Gene3D" id="6.20.370.130">
    <property type="match status" value="1"/>
</dbReference>
<dbReference type="InterPro" id="IPR002059">
    <property type="entry name" value="CSP_DNA-bd"/>
</dbReference>
<dbReference type="GO" id="GO:0005737">
    <property type="term" value="C:cytoplasm"/>
    <property type="evidence" value="ECO:0007669"/>
    <property type="project" value="UniProtKB-SubCell"/>
</dbReference>
<evidence type="ECO:0000256" key="1">
    <source>
        <dbReference type="ARBA" id="ARBA00004496"/>
    </source>
</evidence>
<dbReference type="PANTHER" id="PTHR11544">
    <property type="entry name" value="COLD SHOCK DOMAIN CONTAINING PROTEINS"/>
    <property type="match status" value="1"/>
</dbReference>
<dbReference type="InterPro" id="IPR012156">
    <property type="entry name" value="Cold_shock_CspA"/>
</dbReference>
<dbReference type="CDD" id="cd04458">
    <property type="entry name" value="CSP_CDS"/>
    <property type="match status" value="1"/>
</dbReference>
<proteinExistence type="predicted"/>
<keyword evidence="5" id="KW-0804">Transcription</keyword>
<protein>
    <submittedName>
        <fullName evidence="8">CspA family cold shock protein</fullName>
    </submittedName>
</protein>
<keyword evidence="9" id="KW-1185">Reference proteome</keyword>
<dbReference type="InterPro" id="IPR019844">
    <property type="entry name" value="CSD_CS"/>
</dbReference>
<dbReference type="RefSeq" id="WP_307258803.1">
    <property type="nucleotide sequence ID" value="NZ_JAUSUC010000070.1"/>
</dbReference>
<evidence type="ECO:0000259" key="7">
    <source>
        <dbReference type="PROSITE" id="PS51857"/>
    </source>
</evidence>
<evidence type="ECO:0000313" key="9">
    <source>
        <dbReference type="Proteomes" id="UP001237207"/>
    </source>
</evidence>
<dbReference type="InterPro" id="IPR011129">
    <property type="entry name" value="CSD"/>
</dbReference>
<sequence length="66" mass="7251">MLTGKVKWFNAEKGFGFIEREGGDDVFVHFSAIQSEGFKSLDEGQTVTFEIVEGNRGPQAANVQKA</sequence>
<dbReference type="GO" id="GO:0003676">
    <property type="term" value="F:nucleic acid binding"/>
    <property type="evidence" value="ECO:0007669"/>
    <property type="project" value="InterPro"/>
</dbReference>
<dbReference type="AlphaFoldDB" id="A0AAJ1T6D1"/>
<name>A0AAJ1T6D1_9BACI</name>
<comment type="caution">
    <text evidence="8">The sequence shown here is derived from an EMBL/GenBank/DDBJ whole genome shotgun (WGS) entry which is preliminary data.</text>
</comment>
<evidence type="ECO:0000256" key="4">
    <source>
        <dbReference type="ARBA" id="ARBA00023159"/>
    </source>
</evidence>
<gene>
    <name evidence="8" type="ORF">J2S13_003213</name>
</gene>
<dbReference type="FunFam" id="2.40.50.140:FF:000006">
    <property type="entry name" value="Cold shock protein CspC"/>
    <property type="match status" value="1"/>
</dbReference>
<dbReference type="PRINTS" id="PR00050">
    <property type="entry name" value="COLDSHOCK"/>
</dbReference>
<accession>A0AAJ1T6D1</accession>
<dbReference type="EMBL" id="JAUSUC010000070">
    <property type="protein sequence ID" value="MDQ0216729.1"/>
    <property type="molecule type" value="Genomic_DNA"/>
</dbReference>
<evidence type="ECO:0000256" key="5">
    <source>
        <dbReference type="ARBA" id="ARBA00023163"/>
    </source>
</evidence>
<dbReference type="InterPro" id="IPR050181">
    <property type="entry name" value="Cold_shock_domain"/>
</dbReference>
<keyword evidence="2" id="KW-0963">Cytoplasm</keyword>
<dbReference type="PROSITE" id="PS00352">
    <property type="entry name" value="CSD_1"/>
    <property type="match status" value="1"/>
</dbReference>
<evidence type="ECO:0000256" key="3">
    <source>
        <dbReference type="ARBA" id="ARBA00023015"/>
    </source>
</evidence>
<dbReference type="Gene3D" id="2.40.50.140">
    <property type="entry name" value="Nucleic acid-binding proteins"/>
    <property type="match status" value="1"/>
</dbReference>
<dbReference type="SMART" id="SM00357">
    <property type="entry name" value="CSP"/>
    <property type="match status" value="1"/>
</dbReference>
<keyword evidence="3" id="KW-0805">Transcription regulation</keyword>
<organism evidence="8 9">
    <name type="scientific">Oikeobacillus pervagus</name>
    <dbReference type="NCBI Taxonomy" id="1325931"/>
    <lineage>
        <taxon>Bacteria</taxon>
        <taxon>Bacillati</taxon>
        <taxon>Bacillota</taxon>
        <taxon>Bacilli</taxon>
        <taxon>Bacillales</taxon>
        <taxon>Bacillaceae</taxon>
        <taxon>Oikeobacillus</taxon>
    </lineage>
</organism>
<dbReference type="GO" id="GO:0010468">
    <property type="term" value="P:regulation of gene expression"/>
    <property type="evidence" value="ECO:0007669"/>
    <property type="project" value="UniProtKB-ARBA"/>
</dbReference>
<keyword evidence="4" id="KW-0010">Activator</keyword>
<comment type="subcellular location">
    <subcellularLocation>
        <location evidence="1 6">Cytoplasm</location>
    </subcellularLocation>
</comment>